<dbReference type="GO" id="GO:0016020">
    <property type="term" value="C:membrane"/>
    <property type="evidence" value="ECO:0007669"/>
    <property type="project" value="UniProtKB-SubCell"/>
</dbReference>
<evidence type="ECO:0000256" key="6">
    <source>
        <dbReference type="ARBA" id="ARBA00022989"/>
    </source>
</evidence>
<feature type="transmembrane region" description="Helical" evidence="8">
    <location>
        <begin position="6"/>
        <end position="26"/>
    </location>
</feature>
<dbReference type="GO" id="GO:0030416">
    <property type="term" value="P:methylamine metabolic process"/>
    <property type="evidence" value="ECO:0007669"/>
    <property type="project" value="InterPro"/>
</dbReference>
<keyword evidence="6 8" id="KW-1133">Transmembrane helix</keyword>
<name>A0A7W4JVB0_9PROT</name>
<gene>
    <name evidence="10" type="ORF">HLH34_16130</name>
</gene>
<evidence type="ECO:0000256" key="8">
    <source>
        <dbReference type="SAM" id="Phobius"/>
    </source>
</evidence>
<protein>
    <recommendedName>
        <fullName evidence="4">Methylamine utilization protein MauE</fullName>
    </recommendedName>
</protein>
<sequence length="174" mass="17886">MMEAADIAIDAAAAAAGWLLLVAGLGKLRDRAEWMRRLAAYRLVPVPLLDGAALAVVLLELGAGAALAGVVFPRVAGVTAALLFVVFALAMAVNLLRGRRDLDCACGGAPQPISWRKVVLDLLLAGFLAARAACAQPAWTPLPIAGGLLIFLLVSTAISLGGMASPRLAPRQDA</sequence>
<evidence type="ECO:0000313" key="11">
    <source>
        <dbReference type="Proteomes" id="UP000555756"/>
    </source>
</evidence>
<feature type="transmembrane region" description="Helical" evidence="8">
    <location>
        <begin position="144"/>
        <end position="164"/>
    </location>
</feature>
<dbReference type="Proteomes" id="UP000555756">
    <property type="component" value="Unassembled WGS sequence"/>
</dbReference>
<evidence type="ECO:0000256" key="7">
    <source>
        <dbReference type="ARBA" id="ARBA00023136"/>
    </source>
</evidence>
<comment type="caution">
    <text evidence="10">The sequence shown here is derived from an EMBL/GenBank/DDBJ whole genome shotgun (WGS) entry which is preliminary data.</text>
</comment>
<feature type="domain" description="Methylamine utilisation protein MauE" evidence="9">
    <location>
        <begin position="8"/>
        <end position="130"/>
    </location>
</feature>
<accession>A0A7W4JVB0</accession>
<proteinExistence type="predicted"/>
<dbReference type="InterPro" id="IPR009908">
    <property type="entry name" value="Methylamine_util_MauE"/>
</dbReference>
<evidence type="ECO:0000259" key="9">
    <source>
        <dbReference type="Pfam" id="PF07291"/>
    </source>
</evidence>
<evidence type="ECO:0000313" key="10">
    <source>
        <dbReference type="EMBL" id="MBB2191465.1"/>
    </source>
</evidence>
<evidence type="ECO:0000256" key="3">
    <source>
        <dbReference type="ARBA" id="ARBA00004856"/>
    </source>
</evidence>
<feature type="transmembrane region" description="Helical" evidence="8">
    <location>
        <begin position="47"/>
        <end position="72"/>
    </location>
</feature>
<evidence type="ECO:0000256" key="2">
    <source>
        <dbReference type="ARBA" id="ARBA00004141"/>
    </source>
</evidence>
<dbReference type="UniPathway" id="UPA00895"/>
<dbReference type="Pfam" id="PF07291">
    <property type="entry name" value="MauE"/>
    <property type="match status" value="1"/>
</dbReference>
<organism evidence="10 11">
    <name type="scientific">Gluconacetobacter azotocaptans</name>
    <dbReference type="NCBI Taxonomy" id="142834"/>
    <lineage>
        <taxon>Bacteria</taxon>
        <taxon>Pseudomonadati</taxon>
        <taxon>Pseudomonadota</taxon>
        <taxon>Alphaproteobacteria</taxon>
        <taxon>Acetobacterales</taxon>
        <taxon>Acetobacteraceae</taxon>
        <taxon>Gluconacetobacter</taxon>
    </lineage>
</organism>
<evidence type="ECO:0000256" key="5">
    <source>
        <dbReference type="ARBA" id="ARBA00022692"/>
    </source>
</evidence>
<feature type="transmembrane region" description="Helical" evidence="8">
    <location>
        <begin position="78"/>
        <end position="97"/>
    </location>
</feature>
<keyword evidence="7 8" id="KW-0472">Membrane</keyword>
<comment type="pathway">
    <text evidence="3">One-carbon metabolism; methylamine degradation.</text>
</comment>
<comment type="subcellular location">
    <subcellularLocation>
        <location evidence="2">Membrane</location>
        <topology evidence="2">Multi-pass membrane protein</topology>
    </subcellularLocation>
</comment>
<evidence type="ECO:0000256" key="4">
    <source>
        <dbReference type="ARBA" id="ARBA00019078"/>
    </source>
</evidence>
<dbReference type="AlphaFoldDB" id="A0A7W4JVB0"/>
<feature type="transmembrane region" description="Helical" evidence="8">
    <location>
        <begin position="118"/>
        <end position="138"/>
    </location>
</feature>
<reference evidence="10 11" key="1">
    <citation type="submission" date="2020-04" db="EMBL/GenBank/DDBJ databases">
        <title>Description of novel Gluconacetobacter.</title>
        <authorList>
            <person name="Sombolestani A."/>
        </authorList>
    </citation>
    <scope>NUCLEOTIDE SEQUENCE [LARGE SCALE GENOMIC DNA]</scope>
    <source>
        <strain evidence="10 11">LMG 21311</strain>
    </source>
</reference>
<dbReference type="EMBL" id="JABEQF010000016">
    <property type="protein sequence ID" value="MBB2191465.1"/>
    <property type="molecule type" value="Genomic_DNA"/>
</dbReference>
<evidence type="ECO:0000256" key="1">
    <source>
        <dbReference type="ARBA" id="ARBA00003475"/>
    </source>
</evidence>
<keyword evidence="5 8" id="KW-0812">Transmembrane</keyword>
<keyword evidence="11" id="KW-1185">Reference proteome</keyword>
<comment type="function">
    <text evidence="1">May be specifically involved in the processing, transport, and/or maturation of the MADH beta-subunit.</text>
</comment>